<dbReference type="RefSeq" id="WP_305752943.1">
    <property type="nucleotide sequence ID" value="NZ_JAPCKK010000001.1"/>
</dbReference>
<evidence type="ECO:0000313" key="3">
    <source>
        <dbReference type="Proteomes" id="UP001241848"/>
    </source>
</evidence>
<protein>
    <submittedName>
        <fullName evidence="2">Histidine phosphatase family protein</fullName>
    </submittedName>
</protein>
<organism evidence="2 3">
    <name type="scientific">Paenibacillus zeirhizosphaerae</name>
    <dbReference type="NCBI Taxonomy" id="2987519"/>
    <lineage>
        <taxon>Bacteria</taxon>
        <taxon>Bacillati</taxon>
        <taxon>Bacillota</taxon>
        <taxon>Bacilli</taxon>
        <taxon>Bacillales</taxon>
        <taxon>Paenibacillaceae</taxon>
        <taxon>Paenibacillus</taxon>
    </lineage>
</organism>
<dbReference type="PANTHER" id="PTHR46517:SF1">
    <property type="entry name" value="FRUCTOSE-2,6-BISPHOSPHATASE TIGAR"/>
    <property type="match status" value="1"/>
</dbReference>
<dbReference type="PANTHER" id="PTHR46517">
    <property type="entry name" value="FRUCTOSE-2,6-BISPHOSPHATASE TIGAR"/>
    <property type="match status" value="1"/>
</dbReference>
<dbReference type="SUPFAM" id="SSF53254">
    <property type="entry name" value="Phosphoglycerate mutase-like"/>
    <property type="match status" value="1"/>
</dbReference>
<keyword evidence="3" id="KW-1185">Reference proteome</keyword>
<evidence type="ECO:0000313" key="2">
    <source>
        <dbReference type="EMBL" id="MDP4095307.1"/>
    </source>
</evidence>
<dbReference type="CDD" id="cd07067">
    <property type="entry name" value="HP_PGM_like"/>
    <property type="match status" value="1"/>
</dbReference>
<dbReference type="Gene3D" id="3.40.50.1240">
    <property type="entry name" value="Phosphoglycerate mutase-like"/>
    <property type="match status" value="1"/>
</dbReference>
<keyword evidence="1" id="KW-0378">Hydrolase</keyword>
<reference evidence="2 3" key="1">
    <citation type="submission" date="2022-10" db="EMBL/GenBank/DDBJ databases">
        <title>Paenibacillus description and whole genome data of maize root bacterial community.</title>
        <authorList>
            <person name="Marton D."/>
            <person name="Farkas M."/>
            <person name="Cserhati M."/>
        </authorList>
    </citation>
    <scope>NUCLEOTIDE SEQUENCE [LARGE SCALE GENOMIC DNA]</scope>
    <source>
        <strain evidence="2 3">P96</strain>
    </source>
</reference>
<dbReference type="SMART" id="SM00855">
    <property type="entry name" value="PGAM"/>
    <property type="match status" value="1"/>
</dbReference>
<dbReference type="Proteomes" id="UP001241848">
    <property type="component" value="Unassembled WGS sequence"/>
</dbReference>
<name>A0ABT9FLQ0_9BACL</name>
<proteinExistence type="predicted"/>
<evidence type="ECO:0000256" key="1">
    <source>
        <dbReference type="ARBA" id="ARBA00022801"/>
    </source>
</evidence>
<gene>
    <name evidence="2" type="ORF">OIN60_00685</name>
</gene>
<dbReference type="EMBL" id="JAPCKK010000001">
    <property type="protein sequence ID" value="MDP4095307.1"/>
    <property type="molecule type" value="Genomic_DNA"/>
</dbReference>
<sequence>MSSTSHELDLILVRHGTTSWNRDKRYVGHANPGLLPGAEDELRPLSHGLRKRRFARVYSSDLRRCTETLRLAAPELAAAAVMDARLRELDFGAWDGETYESLKHLQMYRSWIDDPRCVTPPGGERLEHFEGRLVGFLNSLQEGGLAQEGSGVEDIPAVLAVTHGGVIRQLAVLTVPGVGFWSIHVPPAGVAGLRLCYQEGRITGSWLGDV</sequence>
<comment type="caution">
    <text evidence="2">The sequence shown here is derived from an EMBL/GenBank/DDBJ whole genome shotgun (WGS) entry which is preliminary data.</text>
</comment>
<dbReference type="InterPro" id="IPR051695">
    <property type="entry name" value="Phosphoglycerate_Mutase"/>
</dbReference>
<dbReference type="InterPro" id="IPR013078">
    <property type="entry name" value="His_Pase_superF_clade-1"/>
</dbReference>
<dbReference type="Pfam" id="PF00300">
    <property type="entry name" value="His_Phos_1"/>
    <property type="match status" value="1"/>
</dbReference>
<dbReference type="InterPro" id="IPR029033">
    <property type="entry name" value="His_PPase_superfam"/>
</dbReference>
<accession>A0ABT9FLQ0</accession>